<evidence type="ECO:0000313" key="3">
    <source>
        <dbReference type="EMBL" id="WFD47153.1"/>
    </source>
</evidence>
<evidence type="ECO:0000256" key="2">
    <source>
        <dbReference type="SAM" id="Phobius"/>
    </source>
</evidence>
<name>A0ABY8ENM6_MALFU</name>
<feature type="transmembrane region" description="Helical" evidence="2">
    <location>
        <begin position="124"/>
        <end position="149"/>
    </location>
</feature>
<keyword evidence="4" id="KW-1185">Reference proteome</keyword>
<feature type="compositionally biased region" description="Basic residues" evidence="1">
    <location>
        <begin position="308"/>
        <end position="334"/>
    </location>
</feature>
<dbReference type="EMBL" id="CP046235">
    <property type="protein sequence ID" value="WFD47153.1"/>
    <property type="molecule type" value="Genomic_DNA"/>
</dbReference>
<dbReference type="PANTHER" id="PTHR28013">
    <property type="entry name" value="PROTEIN DCV1-RELATED"/>
    <property type="match status" value="1"/>
</dbReference>
<keyword evidence="2" id="KW-0472">Membrane</keyword>
<gene>
    <name evidence="3" type="ORF">GLX27_001801</name>
</gene>
<feature type="region of interest" description="Disordered" evidence="1">
    <location>
        <begin position="364"/>
        <end position="427"/>
    </location>
</feature>
<keyword evidence="2" id="KW-1133">Transmembrane helix</keyword>
<feature type="compositionally biased region" description="Basic and acidic residues" evidence="1">
    <location>
        <begin position="366"/>
        <end position="378"/>
    </location>
</feature>
<feature type="transmembrane region" description="Helical" evidence="2">
    <location>
        <begin position="94"/>
        <end position="117"/>
    </location>
</feature>
<dbReference type="Proteomes" id="UP000818624">
    <property type="component" value="Chromosome 2"/>
</dbReference>
<evidence type="ECO:0000256" key="1">
    <source>
        <dbReference type="SAM" id="MobiDB-lite"/>
    </source>
</evidence>
<dbReference type="InterPro" id="IPR009571">
    <property type="entry name" value="SUR7/Rim9-like_fungi"/>
</dbReference>
<evidence type="ECO:0000313" key="4">
    <source>
        <dbReference type="Proteomes" id="UP000818624"/>
    </source>
</evidence>
<organism evidence="3 4">
    <name type="scientific">Malassezia furfur</name>
    <name type="common">Pityriasis versicolor infection agent</name>
    <name type="synonym">Pityrosporum furfur</name>
    <dbReference type="NCBI Taxonomy" id="55194"/>
    <lineage>
        <taxon>Eukaryota</taxon>
        <taxon>Fungi</taxon>
        <taxon>Dikarya</taxon>
        <taxon>Basidiomycota</taxon>
        <taxon>Ustilaginomycotina</taxon>
        <taxon>Malasseziomycetes</taxon>
        <taxon>Malasseziales</taxon>
        <taxon>Malasseziaceae</taxon>
        <taxon>Malassezia</taxon>
    </lineage>
</organism>
<protein>
    <submittedName>
        <fullName evidence="3">Uncharacterized protein</fullName>
    </submittedName>
</protein>
<keyword evidence="2" id="KW-0812">Transmembrane</keyword>
<proteinExistence type="predicted"/>
<reference evidence="3 4" key="1">
    <citation type="journal article" date="2020" name="Elife">
        <title>Loss of centromere function drives karyotype evolution in closely related Malassezia species.</title>
        <authorList>
            <person name="Sankaranarayanan S.R."/>
            <person name="Ianiri G."/>
            <person name="Coelho M.A."/>
            <person name="Reza M.H."/>
            <person name="Thimmappa B.C."/>
            <person name="Ganguly P."/>
            <person name="Vadnala R.N."/>
            <person name="Sun S."/>
            <person name="Siddharthan R."/>
            <person name="Tellgren-Roth C."/>
            <person name="Dawson T.L."/>
            <person name="Heitman J."/>
            <person name="Sanyal K."/>
        </authorList>
    </citation>
    <scope>NUCLEOTIDE SEQUENCE [LARGE SCALE GENOMIC DNA]</scope>
    <source>
        <strain evidence="3">CBS14141</strain>
    </source>
</reference>
<feature type="region of interest" description="Disordered" evidence="1">
    <location>
        <begin position="215"/>
        <end position="239"/>
    </location>
</feature>
<sequence length="427" mass="46895">MGTAGRLAALLGFLLVGASFVLQLLNSISLPYIHSLYFMRLISGDQDLRFGVWAGCVISSTSQCSPVGLGYKQQSLQELFGSRLNTGSPFIHNLAYALVLQPISAGFTGIAAGAAMLAVCTNTLLYTIATFWAMLLSIATLVIELILFINARNKLNNQLAANYSGQVSAELGPAIWLQVAATAAVVVGFVFIALAWSLNREEALPEHYEPPASMYAKDDDPYGYDQPAPNTNRYSDYQGANYYADPAPAMAAPAPVSAPVLQPAAAAPVMSTGLGRSYGEGDQPYESARGPLRHSLTYDPANAGSVPARRHSHRSDGRRHSHHSGHHSRRHSGRSHHESRDHAEPRDYDYEDYAYDIPARTMSRQEIARERRRSRDPFMEAGDAYEVDMPSRRSSRLYPTDADEFGGARKRHSAGPYFKRYSERGQF</sequence>
<dbReference type="Pfam" id="PF06687">
    <property type="entry name" value="SUR7"/>
    <property type="match status" value="1"/>
</dbReference>
<feature type="transmembrane region" description="Helical" evidence="2">
    <location>
        <begin position="175"/>
        <end position="198"/>
    </location>
</feature>
<feature type="compositionally biased region" description="Basic and acidic residues" evidence="1">
    <location>
        <begin position="335"/>
        <end position="347"/>
    </location>
</feature>
<feature type="region of interest" description="Disordered" evidence="1">
    <location>
        <begin position="275"/>
        <end position="347"/>
    </location>
</feature>
<accession>A0ABY8ENM6</accession>
<dbReference type="PANTHER" id="PTHR28013:SF4">
    <property type="entry name" value="MARVEL DOMAIN-CONTAINING PROTEIN"/>
    <property type="match status" value="1"/>
</dbReference>
<dbReference type="InterPro" id="IPR051380">
    <property type="entry name" value="pH-response_reg_palI/RIM9"/>
</dbReference>